<dbReference type="EMBL" id="JAQFWP010000037">
    <property type="protein sequence ID" value="MDA2806582.1"/>
    <property type="molecule type" value="Genomic_DNA"/>
</dbReference>
<gene>
    <name evidence="2" type="ORF">O4U47_18885</name>
</gene>
<dbReference type="Proteomes" id="UP001165685">
    <property type="component" value="Unassembled WGS sequence"/>
</dbReference>
<comment type="caution">
    <text evidence="2">The sequence shown here is derived from an EMBL/GenBank/DDBJ whole genome shotgun (WGS) entry which is preliminary data.</text>
</comment>
<accession>A0ABT4TPH5</accession>
<dbReference type="RefSeq" id="WP_270679220.1">
    <property type="nucleotide sequence ID" value="NZ_JAQFWP010000037.1"/>
</dbReference>
<evidence type="ECO:0000313" key="2">
    <source>
        <dbReference type="EMBL" id="MDA2806582.1"/>
    </source>
</evidence>
<keyword evidence="3" id="KW-1185">Reference proteome</keyword>
<protein>
    <recommendedName>
        <fullName evidence="4">YbaB/EbfC family DNA-binding protein</fullName>
    </recommendedName>
</protein>
<evidence type="ECO:0000256" key="1">
    <source>
        <dbReference type="SAM" id="MobiDB-lite"/>
    </source>
</evidence>
<proteinExistence type="predicted"/>
<feature type="compositionally biased region" description="Low complexity" evidence="1">
    <location>
        <begin position="24"/>
        <end position="38"/>
    </location>
</feature>
<name>A0ABT4TPH5_9ACTN</name>
<evidence type="ECO:0000313" key="3">
    <source>
        <dbReference type="Proteomes" id="UP001165685"/>
    </source>
</evidence>
<evidence type="ECO:0008006" key="4">
    <source>
        <dbReference type="Google" id="ProtNLM"/>
    </source>
</evidence>
<feature type="compositionally biased region" description="Basic and acidic residues" evidence="1">
    <location>
        <begin position="1"/>
        <end position="23"/>
    </location>
</feature>
<feature type="region of interest" description="Disordered" evidence="1">
    <location>
        <begin position="153"/>
        <end position="192"/>
    </location>
</feature>
<sequence>MAQSDGEARANGREDGAAEERTDGGAPAAGRGAAPGAAPRDREPARGGDGREAGPSADLIDDAIRLVDSLQRKLIIAGVRKGVSTVASPPPRTGDVWEQAIREEQAPPEPALDRLAGVVRTAAPEVAGHLGRAGAALFGAVQESWRIAGDEFERQRREREEREARERREREAREERGPQAARGREITEGGEG</sequence>
<reference evidence="2" key="1">
    <citation type="submission" date="2023-01" db="EMBL/GenBank/DDBJ databases">
        <title>Draft genome sequence of Nocardiopsis sp. LSu2-4 isolated from halophytes.</title>
        <authorList>
            <person name="Duangmal K."/>
            <person name="Chantavorakit T."/>
        </authorList>
    </citation>
    <scope>NUCLEOTIDE SEQUENCE</scope>
    <source>
        <strain evidence="2">LSu2-4</strain>
    </source>
</reference>
<feature type="region of interest" description="Disordered" evidence="1">
    <location>
        <begin position="1"/>
        <end position="58"/>
    </location>
</feature>
<feature type="compositionally biased region" description="Basic and acidic residues" evidence="1">
    <location>
        <begin position="39"/>
        <end position="52"/>
    </location>
</feature>
<organism evidence="2 3">
    <name type="scientific">Nocardiopsis suaedae</name>
    <dbReference type="NCBI Taxonomy" id="3018444"/>
    <lineage>
        <taxon>Bacteria</taxon>
        <taxon>Bacillati</taxon>
        <taxon>Actinomycetota</taxon>
        <taxon>Actinomycetes</taxon>
        <taxon>Streptosporangiales</taxon>
        <taxon>Nocardiopsidaceae</taxon>
        <taxon>Nocardiopsis</taxon>
    </lineage>
</organism>